<reference evidence="1" key="1">
    <citation type="submission" date="2020-05" db="EMBL/GenBank/DDBJ databases">
        <title>Large-scale comparative analyses of tick genomes elucidate their genetic diversity and vector capacities.</title>
        <authorList>
            <person name="Jia N."/>
            <person name="Wang J."/>
            <person name="Shi W."/>
            <person name="Du L."/>
            <person name="Sun Y."/>
            <person name="Zhan W."/>
            <person name="Jiang J."/>
            <person name="Wang Q."/>
            <person name="Zhang B."/>
            <person name="Ji P."/>
            <person name="Sakyi L.B."/>
            <person name="Cui X."/>
            <person name="Yuan T."/>
            <person name="Jiang B."/>
            <person name="Yang W."/>
            <person name="Lam T.T.-Y."/>
            <person name="Chang Q."/>
            <person name="Ding S."/>
            <person name="Wang X."/>
            <person name="Zhu J."/>
            <person name="Ruan X."/>
            <person name="Zhao L."/>
            <person name="Wei J."/>
            <person name="Que T."/>
            <person name="Du C."/>
            <person name="Cheng J."/>
            <person name="Dai P."/>
            <person name="Han X."/>
            <person name="Huang E."/>
            <person name="Gao Y."/>
            <person name="Liu J."/>
            <person name="Shao H."/>
            <person name="Ye R."/>
            <person name="Li L."/>
            <person name="Wei W."/>
            <person name="Wang X."/>
            <person name="Wang C."/>
            <person name="Yang T."/>
            <person name="Huo Q."/>
            <person name="Li W."/>
            <person name="Guo W."/>
            <person name="Chen H."/>
            <person name="Zhou L."/>
            <person name="Ni X."/>
            <person name="Tian J."/>
            <person name="Zhou Y."/>
            <person name="Sheng Y."/>
            <person name="Liu T."/>
            <person name="Pan Y."/>
            <person name="Xia L."/>
            <person name="Li J."/>
            <person name="Zhao F."/>
            <person name="Cao W."/>
        </authorList>
    </citation>
    <scope>NUCLEOTIDE SEQUENCE</scope>
    <source>
        <strain evidence="1">Hyas-2018</strain>
    </source>
</reference>
<keyword evidence="2" id="KW-1185">Reference proteome</keyword>
<name>A0ACB7SN12_HYAAI</name>
<proteinExistence type="predicted"/>
<evidence type="ECO:0000313" key="1">
    <source>
        <dbReference type="EMBL" id="KAH6936253.1"/>
    </source>
</evidence>
<comment type="caution">
    <text evidence="1">The sequence shown here is derived from an EMBL/GenBank/DDBJ whole genome shotgun (WGS) entry which is preliminary data.</text>
</comment>
<accession>A0ACB7SN12</accession>
<evidence type="ECO:0000313" key="2">
    <source>
        <dbReference type="Proteomes" id="UP000821845"/>
    </source>
</evidence>
<sequence>MSFGDQDYSSRGEIAIARLSDRGFGWEGAEERGEHIVHCLQRPAVWARAEASWAVRWSRRVPAALLALHALASSGGGDRNLLRPPKLLARRTIGLTLPACLATPLYYPQCEVLGDRCARL</sequence>
<dbReference type="Proteomes" id="UP000821845">
    <property type="component" value="Chromosome 3"/>
</dbReference>
<dbReference type="EMBL" id="CM023483">
    <property type="protein sequence ID" value="KAH6936253.1"/>
    <property type="molecule type" value="Genomic_DNA"/>
</dbReference>
<protein>
    <submittedName>
        <fullName evidence="1">Uncharacterized protein</fullName>
    </submittedName>
</protein>
<gene>
    <name evidence="1" type="ORF">HPB50_015183</name>
</gene>
<organism evidence="1 2">
    <name type="scientific">Hyalomma asiaticum</name>
    <name type="common">Tick</name>
    <dbReference type="NCBI Taxonomy" id="266040"/>
    <lineage>
        <taxon>Eukaryota</taxon>
        <taxon>Metazoa</taxon>
        <taxon>Ecdysozoa</taxon>
        <taxon>Arthropoda</taxon>
        <taxon>Chelicerata</taxon>
        <taxon>Arachnida</taxon>
        <taxon>Acari</taxon>
        <taxon>Parasitiformes</taxon>
        <taxon>Ixodida</taxon>
        <taxon>Ixodoidea</taxon>
        <taxon>Ixodidae</taxon>
        <taxon>Hyalomminae</taxon>
        <taxon>Hyalomma</taxon>
    </lineage>
</organism>